<dbReference type="EnsemblMetazoa" id="GPAI042646-RA">
    <property type="protein sequence ID" value="GPAI042646-PA"/>
    <property type="gene ID" value="GPAI042646"/>
</dbReference>
<reference evidence="3" key="1">
    <citation type="submission" date="2014-03" db="EMBL/GenBank/DDBJ databases">
        <authorList>
            <person name="Aksoy S."/>
            <person name="Warren W."/>
            <person name="Wilson R.K."/>
        </authorList>
    </citation>
    <scope>NUCLEOTIDE SEQUENCE [LARGE SCALE GENOMIC DNA]</scope>
    <source>
        <strain evidence="3">IAEA</strain>
    </source>
</reference>
<keyword evidence="3" id="KW-1185">Reference proteome</keyword>
<dbReference type="VEuPathDB" id="VectorBase:GPAI042646"/>
<proteinExistence type="predicted"/>
<dbReference type="Proteomes" id="UP000092445">
    <property type="component" value="Unassembled WGS sequence"/>
</dbReference>
<name>A0A1B0ADY9_GLOPL</name>
<evidence type="ECO:0000313" key="2">
    <source>
        <dbReference type="EnsemblMetazoa" id="GPAI042646-PA"/>
    </source>
</evidence>
<keyword evidence="1" id="KW-0472">Membrane</keyword>
<feature type="transmembrane region" description="Helical" evidence="1">
    <location>
        <begin position="20"/>
        <end position="36"/>
    </location>
</feature>
<evidence type="ECO:0000256" key="1">
    <source>
        <dbReference type="SAM" id="Phobius"/>
    </source>
</evidence>
<reference evidence="2" key="2">
    <citation type="submission" date="2020-05" db="UniProtKB">
        <authorList>
            <consortium name="EnsemblMetazoa"/>
        </authorList>
    </citation>
    <scope>IDENTIFICATION</scope>
    <source>
        <strain evidence="2">IAEA</strain>
    </source>
</reference>
<keyword evidence="1" id="KW-1133">Transmembrane helix</keyword>
<sequence>MSVPKLSQLPKSAKPTMKSLVLPFLITTIVGMTFMRKRCDKNGDFSTLTLQNFALICFPANTKLLLFKLKAKNLPIDYKSETDLKKSITTKEKTQLSKVELIVEVSTSSQSLIGGSLIKVLTTSRFFLTGFTLGITHIVSFKAAILIISKDMHNGVCGANHIN</sequence>
<protein>
    <submittedName>
        <fullName evidence="2">Uncharacterized protein</fullName>
    </submittedName>
</protein>
<keyword evidence="1" id="KW-0812">Transmembrane</keyword>
<accession>A0A1B0ADY9</accession>
<evidence type="ECO:0000313" key="3">
    <source>
        <dbReference type="Proteomes" id="UP000092445"/>
    </source>
</evidence>
<dbReference type="AlphaFoldDB" id="A0A1B0ADY9"/>
<organism evidence="2 3">
    <name type="scientific">Glossina pallidipes</name>
    <name type="common">Tsetse fly</name>
    <dbReference type="NCBI Taxonomy" id="7398"/>
    <lineage>
        <taxon>Eukaryota</taxon>
        <taxon>Metazoa</taxon>
        <taxon>Ecdysozoa</taxon>
        <taxon>Arthropoda</taxon>
        <taxon>Hexapoda</taxon>
        <taxon>Insecta</taxon>
        <taxon>Pterygota</taxon>
        <taxon>Neoptera</taxon>
        <taxon>Endopterygota</taxon>
        <taxon>Diptera</taxon>
        <taxon>Brachycera</taxon>
        <taxon>Muscomorpha</taxon>
        <taxon>Hippoboscoidea</taxon>
        <taxon>Glossinidae</taxon>
        <taxon>Glossina</taxon>
    </lineage>
</organism>
<feature type="transmembrane region" description="Helical" evidence="1">
    <location>
        <begin position="126"/>
        <end position="148"/>
    </location>
</feature>